<comment type="caution">
    <text evidence="1">The sequence shown here is derived from an EMBL/GenBank/DDBJ whole genome shotgun (WGS) entry which is preliminary data.</text>
</comment>
<protein>
    <submittedName>
        <fullName evidence="1">Uncharacterized protein</fullName>
    </submittedName>
</protein>
<evidence type="ECO:0000313" key="2">
    <source>
        <dbReference type="Proteomes" id="UP000604046"/>
    </source>
</evidence>
<dbReference type="SUPFAM" id="SSF57850">
    <property type="entry name" value="RING/U-box"/>
    <property type="match status" value="1"/>
</dbReference>
<dbReference type="EMBL" id="CAJNDS010002281">
    <property type="protein sequence ID" value="CAE7409131.1"/>
    <property type="molecule type" value="Genomic_DNA"/>
</dbReference>
<reference evidence="1" key="1">
    <citation type="submission" date="2021-02" db="EMBL/GenBank/DDBJ databases">
        <authorList>
            <person name="Dougan E. K."/>
            <person name="Rhodes N."/>
            <person name="Thang M."/>
            <person name="Chan C."/>
        </authorList>
    </citation>
    <scope>NUCLEOTIDE SEQUENCE</scope>
</reference>
<name>A0A812QXZ5_9DINO</name>
<keyword evidence="2" id="KW-1185">Reference proteome</keyword>
<proteinExistence type="predicted"/>
<sequence length="523" mass="56315">MDAASSITLRALHFIEGEAGSGQVEHASLLAVAAEVRAAAASGREADIAAAVFRLAQRSLTLPFGAASSEFAAAACAAVAGMTEPELLGKVIGRSHILRVLEELARHVDTYQPYIFSFLSRTGYGQIAGLDASARRMQAALSSICVWLLAAFCRAVGYRCFSAEILWEWSNADPLFIGLLVRSTLTLELLCQLVPESPLGGLLLPADLRDLQTVVFRALLGLTRPDIVFADVVPKRAEREHATMEVQSPALHFARHWSRLAVAASETGLVPILLDVAEGLMSDEKFQMPAFFAKMLNASLQDSDVCLADEELFQACHVASAHLRDAFNDADNASRLWRILCDILLKNGLVRSFLRDCAELALATPGIHCVAFLQTAAGLQMEDLAAMPGLCCVAANAHLAPVQVAEFAKRLMELEEKERCIVAGELERWKGPVMQDMKAAWVALLRAVPAPLMADAPPAPPRTPLRTAQRRVLAVGGLEELLVKAPPDLSCAFDGQLLTDPVLSPYGHLFDRASLAGMEAAAH</sequence>
<evidence type="ECO:0000313" key="1">
    <source>
        <dbReference type="EMBL" id="CAE7409131.1"/>
    </source>
</evidence>
<accession>A0A812QXZ5</accession>
<gene>
    <name evidence="1" type="ORF">SNAT2548_LOCUS22248</name>
</gene>
<dbReference type="OrthoDB" id="432156at2759"/>
<dbReference type="Proteomes" id="UP000604046">
    <property type="component" value="Unassembled WGS sequence"/>
</dbReference>
<dbReference type="AlphaFoldDB" id="A0A812QXZ5"/>
<organism evidence="1 2">
    <name type="scientific">Symbiodinium natans</name>
    <dbReference type="NCBI Taxonomy" id="878477"/>
    <lineage>
        <taxon>Eukaryota</taxon>
        <taxon>Sar</taxon>
        <taxon>Alveolata</taxon>
        <taxon>Dinophyceae</taxon>
        <taxon>Suessiales</taxon>
        <taxon>Symbiodiniaceae</taxon>
        <taxon>Symbiodinium</taxon>
    </lineage>
</organism>